<protein>
    <submittedName>
        <fullName evidence="1">Uncharacterized protein</fullName>
    </submittedName>
</protein>
<dbReference type="AlphaFoldDB" id="F0F4R7"/>
<dbReference type="HOGENOM" id="CLU_2992905_0_0_10"/>
<accession>F0F4R7</accession>
<dbReference type="EMBL" id="AEWX01000006">
    <property type="protein sequence ID" value="EGC20869.1"/>
    <property type="molecule type" value="Genomic_DNA"/>
</dbReference>
<evidence type="ECO:0000313" key="1">
    <source>
        <dbReference type="EMBL" id="EGC20869.1"/>
    </source>
</evidence>
<sequence length="57" mass="6885">MSILLIDYFYQYPYSIDQQDFIHYKTTAFIFNRSSKIQSEWQSTAVKRTKSARRKSP</sequence>
<proteinExistence type="predicted"/>
<dbReference type="Proteomes" id="UP000005697">
    <property type="component" value="Unassembled WGS sequence"/>
</dbReference>
<comment type="caution">
    <text evidence="1">The sequence shown here is derived from an EMBL/GenBank/DDBJ whole genome shotgun (WGS) entry which is preliminary data.</text>
</comment>
<dbReference type="STRING" id="888743.HMPREF9141_0583"/>
<name>F0F4R7_9BACT</name>
<organism evidence="1 2">
    <name type="scientific">Prevotella multiformis DSM 16608</name>
    <dbReference type="NCBI Taxonomy" id="888743"/>
    <lineage>
        <taxon>Bacteria</taxon>
        <taxon>Pseudomonadati</taxon>
        <taxon>Bacteroidota</taxon>
        <taxon>Bacteroidia</taxon>
        <taxon>Bacteroidales</taxon>
        <taxon>Prevotellaceae</taxon>
        <taxon>Prevotella</taxon>
    </lineage>
</organism>
<gene>
    <name evidence="1" type="ORF">HMPREF9141_0583</name>
</gene>
<reference evidence="1 2" key="1">
    <citation type="submission" date="2011-01" db="EMBL/GenBank/DDBJ databases">
        <authorList>
            <person name="Muzny D."/>
            <person name="Qin X."/>
            <person name="Deng J."/>
            <person name="Jiang H."/>
            <person name="Liu Y."/>
            <person name="Qu J."/>
            <person name="Song X.-Z."/>
            <person name="Zhang L."/>
            <person name="Thornton R."/>
            <person name="Coyle M."/>
            <person name="Francisco L."/>
            <person name="Jackson L."/>
            <person name="Javaid M."/>
            <person name="Korchina V."/>
            <person name="Kovar C."/>
            <person name="Mata R."/>
            <person name="Mathew T."/>
            <person name="Ngo R."/>
            <person name="Nguyen L."/>
            <person name="Nguyen N."/>
            <person name="Okwuonu G."/>
            <person name="Ongeri F."/>
            <person name="Pham C."/>
            <person name="Simmons D."/>
            <person name="Wilczek-Boney K."/>
            <person name="Hale W."/>
            <person name="Jakkamsetti A."/>
            <person name="Pham P."/>
            <person name="Ruth R."/>
            <person name="San Lucas F."/>
            <person name="Warren J."/>
            <person name="Zhang J."/>
            <person name="Zhao Z."/>
            <person name="Zhou C."/>
            <person name="Zhu D."/>
            <person name="Lee S."/>
            <person name="Bess C."/>
            <person name="Blankenburg K."/>
            <person name="Forbes L."/>
            <person name="Fu Q."/>
            <person name="Gubbala S."/>
            <person name="Hirani K."/>
            <person name="Jayaseelan J.C."/>
            <person name="Lara F."/>
            <person name="Munidasa M."/>
            <person name="Palculict T."/>
            <person name="Patil S."/>
            <person name="Pu L.-L."/>
            <person name="Saada N."/>
            <person name="Tang L."/>
            <person name="Weissenberger G."/>
            <person name="Zhu Y."/>
            <person name="Hemphill L."/>
            <person name="Shang Y."/>
            <person name="Youmans B."/>
            <person name="Ayvaz T."/>
            <person name="Ross M."/>
            <person name="Santibanez J."/>
            <person name="Aqrawi P."/>
            <person name="Gross S."/>
            <person name="Joshi V."/>
            <person name="Fowler G."/>
            <person name="Nazareth L."/>
            <person name="Reid J."/>
            <person name="Worley K."/>
            <person name="Petrosino J."/>
            <person name="Highlander S."/>
            <person name="Gibbs R."/>
        </authorList>
    </citation>
    <scope>NUCLEOTIDE SEQUENCE [LARGE SCALE GENOMIC DNA]</scope>
    <source>
        <strain evidence="1 2">DSM 16608</strain>
    </source>
</reference>
<evidence type="ECO:0000313" key="2">
    <source>
        <dbReference type="Proteomes" id="UP000005697"/>
    </source>
</evidence>
<keyword evidence="2" id="KW-1185">Reference proteome</keyword>